<protein>
    <recommendedName>
        <fullName evidence="1">Ig-like domain-containing protein</fullName>
    </recommendedName>
</protein>
<sequence length="81" mass="9067">MQEELRLKPISLPVGLRFDPSDVVVNATYSDGANVPSAKLEYEGQVWPTNPGFYPVKVAFYDEVSGKRVEEKTIVTVHEVE</sequence>
<dbReference type="EMBL" id="AZCT01000014">
    <property type="protein sequence ID" value="KRK11789.1"/>
    <property type="molecule type" value="Genomic_DNA"/>
</dbReference>
<accession>A0A0R1ER43</accession>
<evidence type="ECO:0000313" key="2">
    <source>
        <dbReference type="EMBL" id="KRK11789.1"/>
    </source>
</evidence>
<dbReference type="PATRIC" id="fig|1423816.3.peg.972"/>
<evidence type="ECO:0000313" key="3">
    <source>
        <dbReference type="Proteomes" id="UP000051984"/>
    </source>
</evidence>
<comment type="caution">
    <text evidence="2">The sequence shown here is derived from an EMBL/GenBank/DDBJ whole genome shotgun (WGS) entry which is preliminary data.</text>
</comment>
<proteinExistence type="predicted"/>
<dbReference type="Proteomes" id="UP000051984">
    <property type="component" value="Unassembled WGS sequence"/>
</dbReference>
<feature type="domain" description="Ig-like" evidence="1">
    <location>
        <begin position="14"/>
        <end position="77"/>
    </location>
</feature>
<name>A0A0R1ER43_LACZE</name>
<dbReference type="RefSeq" id="WP_010492501.1">
    <property type="nucleotide sequence ID" value="NZ_AZCT01000014.1"/>
</dbReference>
<dbReference type="InterPro" id="IPR022038">
    <property type="entry name" value="Ig-like_bact"/>
</dbReference>
<gene>
    <name evidence="2" type="ORF">FD51_GL000939</name>
</gene>
<evidence type="ECO:0000259" key="1">
    <source>
        <dbReference type="Pfam" id="PF07523"/>
    </source>
</evidence>
<reference evidence="2 3" key="1">
    <citation type="journal article" date="2015" name="Genome Announc.">
        <title>Expanding the biotechnology potential of lactobacilli through comparative genomics of 213 strains and associated genera.</title>
        <authorList>
            <person name="Sun Z."/>
            <person name="Harris H.M."/>
            <person name="McCann A."/>
            <person name="Guo C."/>
            <person name="Argimon S."/>
            <person name="Zhang W."/>
            <person name="Yang X."/>
            <person name="Jeffery I.B."/>
            <person name="Cooney J.C."/>
            <person name="Kagawa T.F."/>
            <person name="Liu W."/>
            <person name="Song Y."/>
            <person name="Salvetti E."/>
            <person name="Wrobel A."/>
            <person name="Rasinkangas P."/>
            <person name="Parkhill J."/>
            <person name="Rea M.C."/>
            <person name="O'Sullivan O."/>
            <person name="Ritari J."/>
            <person name="Douillard F.P."/>
            <person name="Paul Ross R."/>
            <person name="Yang R."/>
            <person name="Briner A.E."/>
            <person name="Felis G.E."/>
            <person name="de Vos W.M."/>
            <person name="Barrangou R."/>
            <person name="Klaenhammer T.R."/>
            <person name="Caufield P.W."/>
            <person name="Cui Y."/>
            <person name="Zhang H."/>
            <person name="O'Toole P.W."/>
        </authorList>
    </citation>
    <scope>NUCLEOTIDE SEQUENCE [LARGE SCALE GENOMIC DNA]</scope>
    <source>
        <strain evidence="2 3">DSM 20178</strain>
    </source>
</reference>
<dbReference type="AlphaFoldDB" id="A0A0R1ER43"/>
<organism evidence="2 3">
    <name type="scientific">Lacticaseibacillus zeae DSM 20178 = KCTC 3804</name>
    <dbReference type="NCBI Taxonomy" id="1423816"/>
    <lineage>
        <taxon>Bacteria</taxon>
        <taxon>Bacillati</taxon>
        <taxon>Bacillota</taxon>
        <taxon>Bacilli</taxon>
        <taxon>Lactobacillales</taxon>
        <taxon>Lactobacillaceae</taxon>
        <taxon>Lacticaseibacillus</taxon>
    </lineage>
</organism>
<dbReference type="Pfam" id="PF07523">
    <property type="entry name" value="Big_3"/>
    <property type="match status" value="1"/>
</dbReference>